<proteinExistence type="predicted"/>
<keyword evidence="2" id="KW-1185">Reference proteome</keyword>
<evidence type="ECO:0000313" key="1">
    <source>
        <dbReference type="EMBL" id="OLP04575.1"/>
    </source>
</evidence>
<dbReference type="AlphaFoldDB" id="A0A1Q8Y975"/>
<name>A0A1Q8Y975_9BURK</name>
<dbReference type="EMBL" id="MSYM01000020">
    <property type="protein sequence ID" value="OLP04575.1"/>
    <property type="molecule type" value="Genomic_DNA"/>
</dbReference>
<accession>A0A1Q8Y975</accession>
<dbReference type="Proteomes" id="UP000185911">
    <property type="component" value="Unassembled WGS sequence"/>
</dbReference>
<gene>
    <name evidence="1" type="ORF">BLL52_4257</name>
</gene>
<reference evidence="1 2" key="1">
    <citation type="submission" date="2017-01" db="EMBL/GenBank/DDBJ databases">
        <title>Genome sequence of Rhodoferax antarcticus ANT.BR, a psychrophilic purple nonsulfur bacterium from an Antarctic microbial mat.</title>
        <authorList>
            <person name="Baker J."/>
            <person name="Riester C."/>
            <person name="Skinner B."/>
            <person name="Newell A."/>
            <person name="Swingley W."/>
            <person name="Madigan M."/>
            <person name="Jung D."/>
            <person name="Asao M."/>
            <person name="Chen M."/>
            <person name="Loughlin P."/>
            <person name="Pan H."/>
            <person name="Lin S."/>
            <person name="Li N."/>
            <person name="Shaw J."/>
            <person name="Prado M."/>
            <person name="Sherman C."/>
            <person name="Li X."/>
            <person name="Tang J."/>
            <person name="Blankenship R."/>
            <person name="Zhao T."/>
            <person name="Touchman J."/>
            <person name="Sattley M."/>
        </authorList>
    </citation>
    <scope>NUCLEOTIDE SEQUENCE [LARGE SCALE GENOMIC DNA]</scope>
    <source>
        <strain evidence="1 2">ANT.BR</strain>
    </source>
</reference>
<comment type="caution">
    <text evidence="1">The sequence shown here is derived from an EMBL/GenBank/DDBJ whole genome shotgun (WGS) entry which is preliminary data.</text>
</comment>
<sequence length="40" mass="4518">MNLTKKMQPRRPFIEVLDHQGLPFTRPARTIGELSAPEAA</sequence>
<organism evidence="1 2">
    <name type="scientific">Rhodoferax antarcticus ANT.BR</name>
    <dbReference type="NCBI Taxonomy" id="1111071"/>
    <lineage>
        <taxon>Bacteria</taxon>
        <taxon>Pseudomonadati</taxon>
        <taxon>Pseudomonadota</taxon>
        <taxon>Betaproteobacteria</taxon>
        <taxon>Burkholderiales</taxon>
        <taxon>Comamonadaceae</taxon>
        <taxon>Rhodoferax</taxon>
    </lineage>
</organism>
<protein>
    <submittedName>
        <fullName evidence="1">Uncharacterized protein</fullName>
    </submittedName>
</protein>
<evidence type="ECO:0000313" key="2">
    <source>
        <dbReference type="Proteomes" id="UP000185911"/>
    </source>
</evidence>